<evidence type="ECO:0000256" key="1">
    <source>
        <dbReference type="SAM" id="Phobius"/>
    </source>
</evidence>
<sequence>MKLGVLLTLNAMIALMFGLTSIFIPEIMLTIYGAETIGTELVQMTRLFGSVVLGYAVLSWLARNAEGSDARQAILLAFIISYLFGLIVTLFGFFSGVMGMIAWLNVVLYLIFISGYGYFRFAKQD</sequence>
<dbReference type="EMBL" id="CAADFH010000009">
    <property type="protein sequence ID" value="VFJ89870.1"/>
    <property type="molecule type" value="Genomic_DNA"/>
</dbReference>
<proteinExistence type="predicted"/>
<feature type="transmembrane region" description="Helical" evidence="1">
    <location>
        <begin position="100"/>
        <end position="119"/>
    </location>
</feature>
<evidence type="ECO:0000313" key="2">
    <source>
        <dbReference type="EMBL" id="VFJ86037.1"/>
    </source>
</evidence>
<dbReference type="AlphaFoldDB" id="A0A450U4X4"/>
<dbReference type="EMBL" id="CAADFN010000015">
    <property type="protein sequence ID" value="VFK15424.1"/>
    <property type="molecule type" value="Genomic_DNA"/>
</dbReference>
<name>A0A450U4X4_9GAMM</name>
<evidence type="ECO:0000313" key="4">
    <source>
        <dbReference type="EMBL" id="VFK15424.1"/>
    </source>
</evidence>
<keyword evidence="1" id="KW-0812">Transmembrane</keyword>
<dbReference type="EMBL" id="CAADFF010000001">
    <property type="protein sequence ID" value="VFJ86037.1"/>
    <property type="molecule type" value="Genomic_DNA"/>
</dbReference>
<keyword evidence="1" id="KW-1133">Transmembrane helix</keyword>
<organism evidence="2">
    <name type="scientific">Candidatus Kentrum sp. LFY</name>
    <dbReference type="NCBI Taxonomy" id="2126342"/>
    <lineage>
        <taxon>Bacteria</taxon>
        <taxon>Pseudomonadati</taxon>
        <taxon>Pseudomonadota</taxon>
        <taxon>Gammaproteobacteria</taxon>
        <taxon>Candidatus Kentrum</taxon>
    </lineage>
</organism>
<keyword evidence="1" id="KW-0472">Membrane</keyword>
<accession>A0A450U4X4</accession>
<feature type="transmembrane region" description="Helical" evidence="1">
    <location>
        <begin position="44"/>
        <end position="62"/>
    </location>
</feature>
<evidence type="ECO:0000313" key="3">
    <source>
        <dbReference type="EMBL" id="VFJ89870.1"/>
    </source>
</evidence>
<feature type="transmembrane region" description="Helical" evidence="1">
    <location>
        <begin position="74"/>
        <end position="94"/>
    </location>
</feature>
<reference evidence="2" key="1">
    <citation type="submission" date="2019-02" db="EMBL/GenBank/DDBJ databases">
        <authorList>
            <person name="Gruber-Vodicka R. H."/>
            <person name="Seah K. B. B."/>
        </authorList>
    </citation>
    <scope>NUCLEOTIDE SEQUENCE</scope>
    <source>
        <strain evidence="4">BECK_BY7</strain>
        <strain evidence="3">BECK_M6</strain>
        <strain evidence="2">BECK_M7</strain>
    </source>
</reference>
<protein>
    <submittedName>
        <fullName evidence="2">Uncharacterized protein</fullName>
    </submittedName>
</protein>
<gene>
    <name evidence="3" type="ORF">BECKLFY1418A_GA0070994_100913</name>
    <name evidence="2" type="ORF">BECKLFY1418B_GA0070995_100167</name>
    <name evidence="4" type="ORF">BECKLFY1418C_GA0070996_101520</name>
</gene>
<feature type="transmembrane region" description="Helical" evidence="1">
    <location>
        <begin position="12"/>
        <end position="32"/>
    </location>
</feature>